<keyword evidence="1" id="KW-0472">Membrane</keyword>
<keyword evidence="1" id="KW-0812">Transmembrane</keyword>
<dbReference type="Proteomes" id="UP000812961">
    <property type="component" value="Unassembled WGS sequence"/>
</dbReference>
<dbReference type="RefSeq" id="WP_220248616.1">
    <property type="nucleotide sequence ID" value="NZ_JAICCF010000001.1"/>
</dbReference>
<evidence type="ECO:0000313" key="2">
    <source>
        <dbReference type="EMBL" id="MBW8683395.1"/>
    </source>
</evidence>
<keyword evidence="3" id="KW-1185">Reference proteome</keyword>
<gene>
    <name evidence="2" type="ORF">K1Y79_03530</name>
</gene>
<proteinExistence type="predicted"/>
<comment type="caution">
    <text evidence="2">The sequence shown here is derived from an EMBL/GenBank/DDBJ whole genome shotgun (WGS) entry which is preliminary data.</text>
</comment>
<accession>A0ABS7G6W7</accession>
<protein>
    <recommendedName>
        <fullName evidence="4">GGDEF domain-containing protein</fullName>
    </recommendedName>
</protein>
<organism evidence="2 3">
    <name type="scientific">Chitinophaga rhizophila</name>
    <dbReference type="NCBI Taxonomy" id="2866212"/>
    <lineage>
        <taxon>Bacteria</taxon>
        <taxon>Pseudomonadati</taxon>
        <taxon>Bacteroidota</taxon>
        <taxon>Chitinophagia</taxon>
        <taxon>Chitinophagales</taxon>
        <taxon>Chitinophagaceae</taxon>
        <taxon>Chitinophaga</taxon>
    </lineage>
</organism>
<evidence type="ECO:0000313" key="3">
    <source>
        <dbReference type="Proteomes" id="UP000812961"/>
    </source>
</evidence>
<reference evidence="2 3" key="1">
    <citation type="submission" date="2021-08" db="EMBL/GenBank/DDBJ databases">
        <title>The genome sequence of Chitinophaga sp. B61.</title>
        <authorList>
            <person name="Zhang X."/>
        </authorList>
    </citation>
    <scope>NUCLEOTIDE SEQUENCE [LARGE SCALE GENOMIC DNA]</scope>
    <source>
        <strain evidence="2 3">B61</strain>
    </source>
</reference>
<evidence type="ECO:0008006" key="4">
    <source>
        <dbReference type="Google" id="ProtNLM"/>
    </source>
</evidence>
<feature type="transmembrane region" description="Helical" evidence="1">
    <location>
        <begin position="61"/>
        <end position="81"/>
    </location>
</feature>
<evidence type="ECO:0000256" key="1">
    <source>
        <dbReference type="SAM" id="Phobius"/>
    </source>
</evidence>
<name>A0ABS7G6W7_9BACT</name>
<keyword evidence="1" id="KW-1133">Transmembrane helix</keyword>
<dbReference type="EMBL" id="JAICCF010000001">
    <property type="protein sequence ID" value="MBW8683395.1"/>
    <property type="molecule type" value="Genomic_DNA"/>
</dbReference>
<sequence length="141" mass="16399">MMIPNNILYLGFKSTLLEAERKTIYQERIFTYGLSLTLLVLNLAEMVSSREDRYWLRMTKSLMTIIFTYAAGAVVFLVMNTQEYNMYLYARDIPAGMFCCVTLAMTAGLLLLLQLVSRRLRARTDAAFVQEYFPSWLRFDS</sequence>
<feature type="transmembrane region" description="Helical" evidence="1">
    <location>
        <begin position="93"/>
        <end position="113"/>
    </location>
</feature>